<name>A0A803PJ89_CANSA</name>
<keyword evidence="3" id="KW-1185">Reference proteome</keyword>
<proteinExistence type="predicted"/>
<organism evidence="2 3">
    <name type="scientific">Cannabis sativa</name>
    <name type="common">Hemp</name>
    <name type="synonym">Marijuana</name>
    <dbReference type="NCBI Taxonomy" id="3483"/>
    <lineage>
        <taxon>Eukaryota</taxon>
        <taxon>Viridiplantae</taxon>
        <taxon>Streptophyta</taxon>
        <taxon>Embryophyta</taxon>
        <taxon>Tracheophyta</taxon>
        <taxon>Spermatophyta</taxon>
        <taxon>Magnoliopsida</taxon>
        <taxon>eudicotyledons</taxon>
        <taxon>Gunneridae</taxon>
        <taxon>Pentapetalae</taxon>
        <taxon>rosids</taxon>
        <taxon>fabids</taxon>
        <taxon>Rosales</taxon>
        <taxon>Cannabaceae</taxon>
        <taxon>Cannabis</taxon>
    </lineage>
</organism>
<reference evidence="2" key="2">
    <citation type="submission" date="2021-03" db="UniProtKB">
        <authorList>
            <consortium name="EnsemblPlants"/>
        </authorList>
    </citation>
    <scope>IDENTIFICATION</scope>
</reference>
<dbReference type="Gramene" id="evm.model.04.925">
    <property type="protein sequence ID" value="cds.evm.model.04.925"/>
    <property type="gene ID" value="evm.TU.04.925"/>
</dbReference>
<accession>A0A803PJ89</accession>
<dbReference type="EnsemblPlants" id="evm.model.04.925">
    <property type="protein sequence ID" value="cds.evm.model.04.925"/>
    <property type="gene ID" value="evm.TU.04.925"/>
</dbReference>
<protein>
    <recommendedName>
        <fullName evidence="4">Secreted protein</fullName>
    </recommendedName>
</protein>
<evidence type="ECO:0008006" key="4">
    <source>
        <dbReference type="Google" id="ProtNLM"/>
    </source>
</evidence>
<feature type="chain" id="PRO_5031167999" description="Secreted protein" evidence="1">
    <location>
        <begin position="24"/>
        <end position="131"/>
    </location>
</feature>
<keyword evidence="1" id="KW-0732">Signal</keyword>
<evidence type="ECO:0000256" key="1">
    <source>
        <dbReference type="SAM" id="SignalP"/>
    </source>
</evidence>
<dbReference type="Proteomes" id="UP000596661">
    <property type="component" value="Chromosome 4"/>
</dbReference>
<dbReference type="AlphaFoldDB" id="A0A803PJ89"/>
<dbReference type="EMBL" id="UZAU01000370">
    <property type="status" value="NOT_ANNOTATED_CDS"/>
    <property type="molecule type" value="Genomic_DNA"/>
</dbReference>
<feature type="signal peptide" evidence="1">
    <location>
        <begin position="1"/>
        <end position="23"/>
    </location>
</feature>
<reference evidence="2" key="1">
    <citation type="submission" date="2018-11" db="EMBL/GenBank/DDBJ databases">
        <authorList>
            <person name="Grassa J C."/>
        </authorList>
    </citation>
    <scope>NUCLEOTIDE SEQUENCE [LARGE SCALE GENOMIC DNA]</scope>
</reference>
<evidence type="ECO:0000313" key="3">
    <source>
        <dbReference type="Proteomes" id="UP000596661"/>
    </source>
</evidence>
<evidence type="ECO:0000313" key="2">
    <source>
        <dbReference type="EnsemblPlants" id="cds.evm.model.04.925"/>
    </source>
</evidence>
<sequence>MSRQGSPRARLLVLVHSLGQVCSLRPARSPNQARSSRWPSHVLAYPCASLRPACAGRVLVGHATASRLPAGRASASCSSVDHASVGCSSTGHSSTSCVSASCSSVGRASFGRSSAGCAYVSSARLHAAFEL</sequence>